<dbReference type="HOGENOM" id="CLU_2411215_0_0_4"/>
<dbReference type="KEGG" id="rfr:Rfer_4378"/>
<evidence type="ECO:0000313" key="2">
    <source>
        <dbReference type="Proteomes" id="UP000008332"/>
    </source>
</evidence>
<name>Q21Q81_ALBFT</name>
<dbReference type="Proteomes" id="UP000008332">
    <property type="component" value="Plasmid unnamed1"/>
</dbReference>
<dbReference type="AlphaFoldDB" id="Q21Q81"/>
<reference evidence="2" key="1">
    <citation type="submission" date="2006-02" db="EMBL/GenBank/DDBJ databases">
        <title>Complete sequence of plasmid 1 of Rhodoferax ferrireducens DSM 15236.</title>
        <authorList>
            <person name="Copeland A."/>
            <person name="Lucas S."/>
            <person name="Lapidus A."/>
            <person name="Barry K."/>
            <person name="Detter J.C."/>
            <person name="Glavina del Rio T."/>
            <person name="Hammon N."/>
            <person name="Israni S."/>
            <person name="Pitluck S."/>
            <person name="Brettin T."/>
            <person name="Bruce D."/>
            <person name="Han C."/>
            <person name="Tapia R."/>
            <person name="Gilna P."/>
            <person name="Kiss H."/>
            <person name="Schmutz J."/>
            <person name="Larimer F."/>
            <person name="Land M."/>
            <person name="Kyrpides N."/>
            <person name="Ivanova N."/>
            <person name="Richardson P."/>
        </authorList>
    </citation>
    <scope>NUCLEOTIDE SEQUENCE [LARGE SCALE GENOMIC DNA]</scope>
    <source>
        <strain evidence="2">ATCC BAA-621 / DSM 15236 / T118</strain>
        <plasmid evidence="2">Plasmid pDSM15236</plasmid>
    </source>
</reference>
<proteinExistence type="predicted"/>
<keyword evidence="1" id="KW-0614">Plasmid</keyword>
<evidence type="ECO:0000313" key="1">
    <source>
        <dbReference type="EMBL" id="ABD72064.1"/>
    </source>
</evidence>
<protein>
    <submittedName>
        <fullName evidence="1">Uncharacterized protein</fullName>
    </submittedName>
</protein>
<accession>Q21Q81</accession>
<gene>
    <name evidence="1" type="ordered locus">Rfer_4378</name>
</gene>
<organism evidence="1 2">
    <name type="scientific">Albidiferax ferrireducens (strain ATCC BAA-621 / DSM 15236 / T118)</name>
    <name type="common">Rhodoferax ferrireducens</name>
    <dbReference type="NCBI Taxonomy" id="338969"/>
    <lineage>
        <taxon>Bacteria</taxon>
        <taxon>Pseudomonadati</taxon>
        <taxon>Pseudomonadota</taxon>
        <taxon>Betaproteobacteria</taxon>
        <taxon>Burkholderiales</taxon>
        <taxon>Comamonadaceae</taxon>
        <taxon>Rhodoferax</taxon>
    </lineage>
</organism>
<dbReference type="EMBL" id="CP000268">
    <property type="protein sequence ID" value="ABD72064.1"/>
    <property type="molecule type" value="Genomic_DNA"/>
</dbReference>
<sequence>MTNDMPTLPNELRVDAGLNKANEQNVYRKFILCNNFLHEMELPLAGCVAGASAGTPLGPPRSVKASRAEATVNELSAAMSQVVVDNDSGHAH</sequence>
<geneLocation type="plasmid" evidence="2">
    <name>pDSM15236</name>
</geneLocation>
<keyword evidence="2" id="KW-1185">Reference proteome</keyword>